<dbReference type="PANTHER" id="PTHR43083:SF6">
    <property type="entry name" value="MANNAN POLYMERASE COMPLEXES SUBUNIT MNN9"/>
    <property type="match status" value="1"/>
</dbReference>
<reference evidence="10 11" key="2">
    <citation type="journal article" date="2017" name="Sci. Rep.">
        <title>Ant-infecting Ophiocordyceps genomes reveal a high diversity of potential behavioral manipulation genes and a possible major role for enterotoxins.</title>
        <authorList>
            <person name="de Bekker C."/>
            <person name="Ohm R.A."/>
            <person name="Evans H.C."/>
            <person name="Brachmann A."/>
            <person name="Hughes D.P."/>
        </authorList>
    </citation>
    <scope>NUCLEOTIDE SEQUENCE [LARGE SCALE GENOMIC DNA]</scope>
    <source>
        <strain evidence="10 11">SC16a</strain>
    </source>
</reference>
<dbReference type="SUPFAM" id="SSF53448">
    <property type="entry name" value="Nucleotide-diphospho-sugar transferases"/>
    <property type="match status" value="1"/>
</dbReference>
<reference evidence="10 11" key="1">
    <citation type="journal article" date="2015" name="BMC Genomics">
        <title>Gene expression during zombie ant biting behavior reflects the complexity underlying fungal parasitic behavioral manipulation.</title>
        <authorList>
            <person name="de Bekker C."/>
            <person name="Ohm R.A."/>
            <person name="Loreto R.G."/>
            <person name="Sebastian A."/>
            <person name="Albert I."/>
            <person name="Merrow M."/>
            <person name="Brachmann A."/>
            <person name="Hughes D.P."/>
        </authorList>
    </citation>
    <scope>NUCLEOTIDE SEQUENCE [LARGE SCALE GENOMIC DNA]</scope>
    <source>
        <strain evidence="10 11">SC16a</strain>
    </source>
</reference>
<evidence type="ECO:0008006" key="12">
    <source>
        <dbReference type="Google" id="ProtNLM"/>
    </source>
</evidence>
<keyword evidence="11" id="KW-1185">Reference proteome</keyword>
<name>A0A2A9PAJ7_OPHUN</name>
<protein>
    <recommendedName>
        <fullName evidence="12">Mannan polymerase complexes MNN9 subunit</fullName>
    </recommendedName>
</protein>
<dbReference type="Pfam" id="PF03452">
    <property type="entry name" value="Anp1"/>
    <property type="match status" value="1"/>
</dbReference>
<dbReference type="GO" id="GO:0000032">
    <property type="term" value="P:cell wall mannoprotein biosynthetic process"/>
    <property type="evidence" value="ECO:0007669"/>
    <property type="project" value="TreeGrafter"/>
</dbReference>
<evidence type="ECO:0000256" key="8">
    <source>
        <dbReference type="SAM" id="MobiDB-lite"/>
    </source>
</evidence>
<evidence type="ECO:0000256" key="5">
    <source>
        <dbReference type="ARBA" id="ARBA00023034"/>
    </source>
</evidence>
<keyword evidence="5" id="KW-0333">Golgi apparatus</keyword>
<feature type="compositionally biased region" description="Pro residues" evidence="8">
    <location>
        <begin position="33"/>
        <end position="44"/>
    </location>
</feature>
<evidence type="ECO:0000256" key="6">
    <source>
        <dbReference type="ARBA" id="ARBA00023136"/>
    </source>
</evidence>
<dbReference type="FunFam" id="3.90.550.10:FF:000017">
    <property type="entry name" value="Mannan polymerase II complex ANP1 subunit"/>
    <property type="match status" value="1"/>
</dbReference>
<proteinExistence type="inferred from homology"/>
<keyword evidence="4 9" id="KW-1133">Transmembrane helix</keyword>
<evidence type="ECO:0000256" key="9">
    <source>
        <dbReference type="SAM" id="Phobius"/>
    </source>
</evidence>
<feature type="compositionally biased region" description="Polar residues" evidence="8">
    <location>
        <begin position="69"/>
        <end position="79"/>
    </location>
</feature>
<evidence type="ECO:0000256" key="1">
    <source>
        <dbReference type="ARBA" id="ARBA00004323"/>
    </source>
</evidence>
<dbReference type="PANTHER" id="PTHR43083">
    <property type="entry name" value="MANNAN POLYMERASE II"/>
    <property type="match status" value="1"/>
</dbReference>
<dbReference type="GO" id="GO:0000136">
    <property type="term" value="C:mannan polymerase complex"/>
    <property type="evidence" value="ECO:0007669"/>
    <property type="project" value="TreeGrafter"/>
</dbReference>
<feature type="region of interest" description="Disordered" evidence="8">
    <location>
        <begin position="177"/>
        <end position="219"/>
    </location>
</feature>
<sequence>MRPPDQRDINLRPPRRLPLLPRVFVKTAKALPPSRPGNSPPSGPKPSRDCAAFSECVFRLRLHRRPAKSATSSPESTADNRPLPSVPLRPHRRLLFPSSPHLEARRAIHSWCRRLQSGSCPRRRPPLRDDGSCVIPMARPMGSVRLKKANPSTLALGVFLCIFILIFLVSPSSRSHADAPDRPAAAAPAEHHLSPPTLPYKKMNSRNKGPARPPPVTRYNLNHVTVTPKPIENRERVLILTPMSRFYDEYWANLLRLTYPHDLITLGFILPKTKEGNAATAALQQHIEQTQKRGPVAQRFNSIIILRQDFEPAIVSQDENERHKMANQKARRAVMAKARNSLLFTTLGPATSWVLWLDADIVETPPSLIQDMAKHDKPLIVANCFQRFYNKESKKMDERPYDFNSWQDSEIATNMAAKMGPDEILLEGYAEMATFRTLMAHIGTPDGDKDVTVPLDGVGGTALLVKADVHRDGAMFPPFPFYHLIETEGFAKMAKRLGWQPWGLPNLRVYHYNE</sequence>
<feature type="compositionally biased region" description="Basic and acidic residues" evidence="8">
    <location>
        <begin position="1"/>
        <end position="10"/>
    </location>
</feature>
<gene>
    <name evidence="10" type="ORF">XA68_13861</name>
</gene>
<evidence type="ECO:0000313" key="11">
    <source>
        <dbReference type="Proteomes" id="UP000037136"/>
    </source>
</evidence>
<dbReference type="InterPro" id="IPR052086">
    <property type="entry name" value="Mannan_Polymerase_Subunit"/>
</dbReference>
<dbReference type="STRING" id="268505.A0A2A9PAJ7"/>
<feature type="region of interest" description="Disordered" evidence="8">
    <location>
        <begin position="1"/>
        <end position="48"/>
    </location>
</feature>
<keyword evidence="3" id="KW-0735">Signal-anchor</keyword>
<dbReference type="Proteomes" id="UP000037136">
    <property type="component" value="Unassembled WGS sequence"/>
</dbReference>
<dbReference type="EMBL" id="LAZP02000302">
    <property type="protein sequence ID" value="PFH58328.1"/>
    <property type="molecule type" value="Genomic_DNA"/>
</dbReference>
<dbReference type="AlphaFoldDB" id="A0A2A9PAJ7"/>
<keyword evidence="2 9" id="KW-0812">Transmembrane</keyword>
<evidence type="ECO:0000256" key="4">
    <source>
        <dbReference type="ARBA" id="ARBA00022989"/>
    </source>
</evidence>
<comment type="subcellular location">
    <subcellularLocation>
        <location evidence="1">Golgi apparatus membrane</location>
        <topology evidence="1">Single-pass type II membrane protein</topology>
    </subcellularLocation>
</comment>
<dbReference type="InterPro" id="IPR029044">
    <property type="entry name" value="Nucleotide-diphossugar_trans"/>
</dbReference>
<keyword evidence="6 9" id="KW-0472">Membrane</keyword>
<dbReference type="OrthoDB" id="2405412at2759"/>
<evidence type="ECO:0000256" key="3">
    <source>
        <dbReference type="ARBA" id="ARBA00022968"/>
    </source>
</evidence>
<evidence type="ECO:0000313" key="10">
    <source>
        <dbReference type="EMBL" id="PFH58328.1"/>
    </source>
</evidence>
<dbReference type="GO" id="GO:0000009">
    <property type="term" value="F:alpha-1,6-mannosyltransferase activity"/>
    <property type="evidence" value="ECO:0007669"/>
    <property type="project" value="TreeGrafter"/>
</dbReference>
<feature type="region of interest" description="Disordered" evidence="8">
    <location>
        <begin position="64"/>
        <end position="90"/>
    </location>
</feature>
<organism evidence="10 11">
    <name type="scientific">Ophiocordyceps unilateralis</name>
    <name type="common">Zombie-ant fungus</name>
    <name type="synonym">Torrubia unilateralis</name>
    <dbReference type="NCBI Taxonomy" id="268505"/>
    <lineage>
        <taxon>Eukaryota</taxon>
        <taxon>Fungi</taxon>
        <taxon>Dikarya</taxon>
        <taxon>Ascomycota</taxon>
        <taxon>Pezizomycotina</taxon>
        <taxon>Sordariomycetes</taxon>
        <taxon>Hypocreomycetidae</taxon>
        <taxon>Hypocreales</taxon>
        <taxon>Ophiocordycipitaceae</taxon>
        <taxon>Ophiocordyceps</taxon>
    </lineage>
</organism>
<dbReference type="GO" id="GO:0006487">
    <property type="term" value="P:protein N-linked glycosylation"/>
    <property type="evidence" value="ECO:0007669"/>
    <property type="project" value="TreeGrafter"/>
</dbReference>
<feature type="transmembrane region" description="Helical" evidence="9">
    <location>
        <begin position="149"/>
        <end position="169"/>
    </location>
</feature>
<comment type="similarity">
    <text evidence="7">Belongs to the ANP1/MMN9/VAN1 family.</text>
</comment>
<evidence type="ECO:0000256" key="7">
    <source>
        <dbReference type="ARBA" id="ARBA00037964"/>
    </source>
</evidence>
<accession>A0A2A9PAJ7</accession>
<comment type="caution">
    <text evidence="10">The sequence shown here is derived from an EMBL/GenBank/DDBJ whole genome shotgun (WGS) entry which is preliminary data.</text>
</comment>
<dbReference type="Gene3D" id="3.90.550.10">
    <property type="entry name" value="Spore Coat Polysaccharide Biosynthesis Protein SpsA, Chain A"/>
    <property type="match status" value="1"/>
</dbReference>
<evidence type="ECO:0000256" key="2">
    <source>
        <dbReference type="ARBA" id="ARBA00022692"/>
    </source>
</evidence>